<dbReference type="Gene3D" id="1.10.260.40">
    <property type="entry name" value="lambda repressor-like DNA-binding domains"/>
    <property type="match status" value="1"/>
</dbReference>
<dbReference type="PANTHER" id="PTHR46797:SF23">
    <property type="entry name" value="HTH-TYPE TRANSCRIPTIONAL REGULATOR SUTR"/>
    <property type="match status" value="1"/>
</dbReference>
<proteinExistence type="predicted"/>
<dbReference type="SMART" id="SM00530">
    <property type="entry name" value="HTH_XRE"/>
    <property type="match status" value="1"/>
</dbReference>
<gene>
    <name evidence="5" type="ORF">CAL65_21485</name>
</gene>
<dbReference type="GO" id="GO:0003677">
    <property type="term" value="F:DNA binding"/>
    <property type="evidence" value="ECO:0007669"/>
    <property type="project" value="UniProtKB-KW"/>
</dbReference>
<keyword evidence="2" id="KW-0238">DNA-binding</keyword>
<keyword evidence="6" id="KW-1185">Reference proteome</keyword>
<dbReference type="PROSITE" id="PS50943">
    <property type="entry name" value="HTH_CROC1"/>
    <property type="match status" value="1"/>
</dbReference>
<evidence type="ECO:0000313" key="6">
    <source>
        <dbReference type="Proteomes" id="UP000256763"/>
    </source>
</evidence>
<dbReference type="GO" id="GO:0003700">
    <property type="term" value="F:DNA-binding transcription factor activity"/>
    <property type="evidence" value="ECO:0007669"/>
    <property type="project" value="TreeGrafter"/>
</dbReference>
<organism evidence="5 6">
    <name type="scientific">Alkalilimnicola ehrlichii</name>
    <dbReference type="NCBI Taxonomy" id="351052"/>
    <lineage>
        <taxon>Bacteria</taxon>
        <taxon>Pseudomonadati</taxon>
        <taxon>Pseudomonadota</taxon>
        <taxon>Gammaproteobacteria</taxon>
        <taxon>Chromatiales</taxon>
        <taxon>Ectothiorhodospiraceae</taxon>
        <taxon>Alkalilimnicola</taxon>
    </lineage>
</organism>
<name>A0A3E0WH83_9GAMM</name>
<sequence length="86" mass="9416">MRALRKARGFSQEAFAAAAGLDRAYYGGVERGERNVAALNLIRIASCLSVEVGELFPPLANLDALAGGRYPTERKPYQLHVHDKDD</sequence>
<evidence type="ECO:0000313" key="5">
    <source>
        <dbReference type="EMBL" id="RFA31809.1"/>
    </source>
</evidence>
<dbReference type="Pfam" id="PF01381">
    <property type="entry name" value="HTH_3"/>
    <property type="match status" value="1"/>
</dbReference>
<keyword evidence="1" id="KW-0805">Transcription regulation</keyword>
<keyword evidence="3" id="KW-0804">Transcription</keyword>
<dbReference type="CDD" id="cd00093">
    <property type="entry name" value="HTH_XRE"/>
    <property type="match status" value="1"/>
</dbReference>
<dbReference type="InterPro" id="IPR001387">
    <property type="entry name" value="Cro/C1-type_HTH"/>
</dbReference>
<evidence type="ECO:0000256" key="1">
    <source>
        <dbReference type="ARBA" id="ARBA00023015"/>
    </source>
</evidence>
<comment type="caution">
    <text evidence="5">The sequence shown here is derived from an EMBL/GenBank/DDBJ whole genome shotgun (WGS) entry which is preliminary data.</text>
</comment>
<dbReference type="AlphaFoldDB" id="A0A3E0WH83"/>
<dbReference type="PANTHER" id="PTHR46797">
    <property type="entry name" value="HTH-TYPE TRANSCRIPTIONAL REGULATOR"/>
    <property type="match status" value="1"/>
</dbReference>
<dbReference type="SUPFAM" id="SSF47413">
    <property type="entry name" value="lambda repressor-like DNA-binding domains"/>
    <property type="match status" value="1"/>
</dbReference>
<evidence type="ECO:0000256" key="2">
    <source>
        <dbReference type="ARBA" id="ARBA00023125"/>
    </source>
</evidence>
<dbReference type="GO" id="GO:0005829">
    <property type="term" value="C:cytosol"/>
    <property type="evidence" value="ECO:0007669"/>
    <property type="project" value="TreeGrafter"/>
</dbReference>
<evidence type="ECO:0000256" key="3">
    <source>
        <dbReference type="ARBA" id="ARBA00023163"/>
    </source>
</evidence>
<evidence type="ECO:0000259" key="4">
    <source>
        <dbReference type="PROSITE" id="PS50943"/>
    </source>
</evidence>
<dbReference type="EMBL" id="NFZW01000040">
    <property type="protein sequence ID" value="RFA31809.1"/>
    <property type="molecule type" value="Genomic_DNA"/>
</dbReference>
<reference evidence="6" key="1">
    <citation type="submission" date="2017-05" db="EMBL/GenBank/DDBJ databases">
        <authorList>
            <person name="Sharma S."/>
            <person name="Sidhu C."/>
            <person name="Pinnaka A.K."/>
        </authorList>
    </citation>
    <scope>NUCLEOTIDE SEQUENCE [LARGE SCALE GENOMIC DNA]</scope>
    <source>
        <strain evidence="6">AK93</strain>
    </source>
</reference>
<feature type="domain" description="HTH cro/C1-type" evidence="4">
    <location>
        <begin position="1"/>
        <end position="55"/>
    </location>
</feature>
<dbReference type="InterPro" id="IPR010982">
    <property type="entry name" value="Lambda_DNA-bd_dom_sf"/>
</dbReference>
<dbReference type="Proteomes" id="UP000256763">
    <property type="component" value="Unassembled WGS sequence"/>
</dbReference>
<dbReference type="InterPro" id="IPR050807">
    <property type="entry name" value="TransReg_Diox_bact_type"/>
</dbReference>
<dbReference type="OrthoDB" id="9800901at2"/>
<accession>A0A3E0WH83</accession>
<protein>
    <submittedName>
        <fullName evidence="5">Transcriptional regulator</fullName>
    </submittedName>
</protein>